<dbReference type="WBParaSite" id="ACAC_0000275701-mRNA-1">
    <property type="protein sequence ID" value="ACAC_0000275701-mRNA-1"/>
    <property type="gene ID" value="ACAC_0000275701"/>
</dbReference>
<reference evidence="1" key="1">
    <citation type="submission" date="2012-09" db="EMBL/GenBank/DDBJ databases">
        <authorList>
            <person name="Martin A.A."/>
        </authorList>
    </citation>
    <scope>NUCLEOTIDE SEQUENCE</scope>
</reference>
<protein>
    <submittedName>
        <fullName evidence="2">SDA1 domain-containing protein</fullName>
    </submittedName>
</protein>
<organism evidence="1 2">
    <name type="scientific">Angiostrongylus cantonensis</name>
    <name type="common">Rat lungworm</name>
    <dbReference type="NCBI Taxonomy" id="6313"/>
    <lineage>
        <taxon>Eukaryota</taxon>
        <taxon>Metazoa</taxon>
        <taxon>Ecdysozoa</taxon>
        <taxon>Nematoda</taxon>
        <taxon>Chromadorea</taxon>
        <taxon>Rhabditida</taxon>
        <taxon>Rhabditina</taxon>
        <taxon>Rhabditomorpha</taxon>
        <taxon>Strongyloidea</taxon>
        <taxon>Metastrongylidae</taxon>
        <taxon>Angiostrongylus</taxon>
    </lineage>
</organism>
<dbReference type="Gene3D" id="1.20.900.10">
    <property type="entry name" value="Dbl homology (DH) domain"/>
    <property type="match status" value="1"/>
</dbReference>
<keyword evidence="1" id="KW-1185">Reference proteome</keyword>
<proteinExistence type="predicted"/>
<evidence type="ECO:0000313" key="1">
    <source>
        <dbReference type="Proteomes" id="UP000035642"/>
    </source>
</evidence>
<dbReference type="SUPFAM" id="SSF48065">
    <property type="entry name" value="DBL homology domain (DH-domain)"/>
    <property type="match status" value="1"/>
</dbReference>
<dbReference type="GO" id="GO:0001664">
    <property type="term" value="F:G protein-coupled receptor binding"/>
    <property type="evidence" value="ECO:0007669"/>
    <property type="project" value="TreeGrafter"/>
</dbReference>
<reference evidence="2" key="2">
    <citation type="submission" date="2017-02" db="UniProtKB">
        <authorList>
            <consortium name="WormBaseParasite"/>
        </authorList>
    </citation>
    <scope>IDENTIFICATION</scope>
</reference>
<sequence>MKQVWRRKSHSGKSAMAKMVVLEMEGTGALESDSDIEMKTEAPRLDQLVGFDVVQHMEPKERKRQEAIKERTHVRNLKVLSGLFHKPMSWNNVASPDLRQLLFANLDEVIATHVGMSRQMRQAVEKVHIFHTRLSV</sequence>
<accession>A0A0K0CYM2</accession>
<name>A0A0K0CYM2_ANGCA</name>
<dbReference type="PANTHER" id="PTHR45872:SF2">
    <property type="entry name" value="RHO GUANINE NUCLEOTIDE EXCHANGE FACTOR 2, ISOFORM D"/>
    <property type="match status" value="1"/>
</dbReference>
<dbReference type="GO" id="GO:0007186">
    <property type="term" value="P:G protein-coupled receptor signaling pathway"/>
    <property type="evidence" value="ECO:0007669"/>
    <property type="project" value="TreeGrafter"/>
</dbReference>
<dbReference type="Proteomes" id="UP000035642">
    <property type="component" value="Unassembled WGS sequence"/>
</dbReference>
<dbReference type="PANTHER" id="PTHR45872">
    <property type="entry name" value="RHO GUANINE NUCLEOTIDE EXCHANGE FACTOR 2, ISOFORM D"/>
    <property type="match status" value="1"/>
</dbReference>
<dbReference type="InterPro" id="IPR035899">
    <property type="entry name" value="DBL_dom_sf"/>
</dbReference>
<dbReference type="GO" id="GO:0005085">
    <property type="term" value="F:guanyl-nucleotide exchange factor activity"/>
    <property type="evidence" value="ECO:0007669"/>
    <property type="project" value="TreeGrafter"/>
</dbReference>
<dbReference type="STRING" id="6313.A0A0K0CYM2"/>
<dbReference type="AlphaFoldDB" id="A0A0K0CYM2"/>
<dbReference type="GO" id="GO:0005737">
    <property type="term" value="C:cytoplasm"/>
    <property type="evidence" value="ECO:0007669"/>
    <property type="project" value="TreeGrafter"/>
</dbReference>
<evidence type="ECO:0000313" key="2">
    <source>
        <dbReference type="WBParaSite" id="ACAC_0000275701-mRNA-1"/>
    </source>
</evidence>